<proteinExistence type="predicted"/>
<dbReference type="Proteomes" id="UP000828390">
    <property type="component" value="Unassembled WGS sequence"/>
</dbReference>
<reference evidence="1" key="2">
    <citation type="submission" date="2020-11" db="EMBL/GenBank/DDBJ databases">
        <authorList>
            <person name="McCartney M.A."/>
            <person name="Auch B."/>
            <person name="Kono T."/>
            <person name="Mallez S."/>
            <person name="Becker A."/>
            <person name="Gohl D.M."/>
            <person name="Silverstein K.A.T."/>
            <person name="Koren S."/>
            <person name="Bechman K.B."/>
            <person name="Herman A."/>
            <person name="Abrahante J.E."/>
            <person name="Garbe J."/>
        </authorList>
    </citation>
    <scope>NUCLEOTIDE SEQUENCE</scope>
    <source>
        <strain evidence="1">Duluth1</strain>
        <tissue evidence="1">Whole animal</tissue>
    </source>
</reference>
<name>A0A9D4CWN3_DREPO</name>
<sequence>MSCCIFCTKELGEGQPATQLREKGCETINTLASSLGLSFIVTFGQRDHKECRRDFCRQREARQLGNSGTGFSEEYRRLRSDGGFSFGQHCLFCGKTAKLNGCKRVHDVYPMRTFDFRATLMEVCESRKDEWGNQVLARLNLHKICMHQMQSITRHVMSILELHGNYLLVNILPRKLQ</sequence>
<gene>
    <name evidence="1" type="ORF">DPMN_039673</name>
</gene>
<organism evidence="1 2">
    <name type="scientific">Dreissena polymorpha</name>
    <name type="common">Zebra mussel</name>
    <name type="synonym">Mytilus polymorpha</name>
    <dbReference type="NCBI Taxonomy" id="45954"/>
    <lineage>
        <taxon>Eukaryota</taxon>
        <taxon>Metazoa</taxon>
        <taxon>Spiralia</taxon>
        <taxon>Lophotrochozoa</taxon>
        <taxon>Mollusca</taxon>
        <taxon>Bivalvia</taxon>
        <taxon>Autobranchia</taxon>
        <taxon>Heteroconchia</taxon>
        <taxon>Euheterodonta</taxon>
        <taxon>Imparidentia</taxon>
        <taxon>Neoheterodontei</taxon>
        <taxon>Myida</taxon>
        <taxon>Dreissenoidea</taxon>
        <taxon>Dreissenidae</taxon>
        <taxon>Dreissena</taxon>
    </lineage>
</organism>
<evidence type="ECO:0000313" key="1">
    <source>
        <dbReference type="EMBL" id="KAH3733248.1"/>
    </source>
</evidence>
<comment type="caution">
    <text evidence="1">The sequence shown here is derived from an EMBL/GenBank/DDBJ whole genome shotgun (WGS) entry which is preliminary data.</text>
</comment>
<protein>
    <submittedName>
        <fullName evidence="1">Uncharacterized protein</fullName>
    </submittedName>
</protein>
<evidence type="ECO:0000313" key="2">
    <source>
        <dbReference type="Proteomes" id="UP000828390"/>
    </source>
</evidence>
<reference evidence="1" key="1">
    <citation type="journal article" date="2019" name="bioRxiv">
        <title>The Genome of the Zebra Mussel, Dreissena polymorpha: A Resource for Invasive Species Research.</title>
        <authorList>
            <person name="McCartney M.A."/>
            <person name="Auch B."/>
            <person name="Kono T."/>
            <person name="Mallez S."/>
            <person name="Zhang Y."/>
            <person name="Obille A."/>
            <person name="Becker A."/>
            <person name="Abrahante J.E."/>
            <person name="Garbe J."/>
            <person name="Badalamenti J.P."/>
            <person name="Herman A."/>
            <person name="Mangelson H."/>
            <person name="Liachko I."/>
            <person name="Sullivan S."/>
            <person name="Sone E.D."/>
            <person name="Koren S."/>
            <person name="Silverstein K.A.T."/>
            <person name="Beckman K.B."/>
            <person name="Gohl D.M."/>
        </authorList>
    </citation>
    <scope>NUCLEOTIDE SEQUENCE</scope>
    <source>
        <strain evidence="1">Duluth1</strain>
        <tissue evidence="1">Whole animal</tissue>
    </source>
</reference>
<dbReference type="AlphaFoldDB" id="A0A9D4CWN3"/>
<keyword evidence="2" id="KW-1185">Reference proteome</keyword>
<dbReference type="EMBL" id="JAIWYP010000011">
    <property type="protein sequence ID" value="KAH3733248.1"/>
    <property type="molecule type" value="Genomic_DNA"/>
</dbReference>
<accession>A0A9D4CWN3</accession>